<evidence type="ECO:0000256" key="6">
    <source>
        <dbReference type="ARBA" id="ARBA00022641"/>
    </source>
</evidence>
<name>A0A1E5W3C5_9POAL</name>
<evidence type="ECO:0000256" key="4">
    <source>
        <dbReference type="ARBA" id="ARBA00022473"/>
    </source>
</evidence>
<keyword evidence="8 10" id="KW-0221">Differentiation</keyword>
<reference evidence="11 12" key="1">
    <citation type="submission" date="2016-09" db="EMBL/GenBank/DDBJ databases">
        <title>The draft genome of Dichanthelium oligosanthes: A C3 panicoid grass species.</title>
        <authorList>
            <person name="Studer A.J."/>
            <person name="Schnable J.C."/>
            <person name="Brutnell T.P."/>
        </authorList>
    </citation>
    <scope>NUCLEOTIDE SEQUENCE [LARGE SCALE GENOMIC DNA]</scope>
    <source>
        <strain evidence="12">cv. Kellogg 1175</strain>
        <tissue evidence="11">Leaf</tissue>
    </source>
</reference>
<gene>
    <name evidence="11" type="ORF">BAE44_0007188</name>
</gene>
<evidence type="ECO:0000256" key="5">
    <source>
        <dbReference type="ARBA" id="ARBA00022525"/>
    </source>
</evidence>
<evidence type="ECO:0000256" key="10">
    <source>
        <dbReference type="RuleBase" id="RU368031"/>
    </source>
</evidence>
<protein>
    <recommendedName>
        <fullName evidence="10">Phytosulfokine</fullName>
    </recommendedName>
    <component>
        <recommendedName>
            <fullName evidence="10">Phytosulfokine-alpha</fullName>
            <shortName evidence="10">PSK-alpha</shortName>
            <shortName evidence="10">Phytosulfokine-a</shortName>
        </recommendedName>
    </component>
    <component>
        <recommendedName>
            <fullName evidence="10">Phytosulfokine-beta</fullName>
            <shortName evidence="10">PSK-beta</shortName>
            <shortName evidence="10">Phytosulfokine-b</shortName>
        </recommendedName>
    </component>
</protein>
<keyword evidence="6 10" id="KW-0765">Sulfation</keyword>
<accession>A0A1E5W3C5</accession>
<evidence type="ECO:0000256" key="8">
    <source>
        <dbReference type="ARBA" id="ARBA00022782"/>
    </source>
</evidence>
<comment type="subcellular location">
    <subcellularLocation>
        <location evidence="2 10">Secreted</location>
    </subcellularLocation>
</comment>
<evidence type="ECO:0000256" key="1">
    <source>
        <dbReference type="ARBA" id="ARBA00003158"/>
    </source>
</evidence>
<keyword evidence="7 10" id="KW-0732">Signal</keyword>
<feature type="chain" id="PRO_5031595679" description="Phytosulfokine" evidence="10">
    <location>
        <begin position="33"/>
        <end position="192"/>
    </location>
</feature>
<evidence type="ECO:0000256" key="3">
    <source>
        <dbReference type="ARBA" id="ARBA00010781"/>
    </source>
</evidence>
<evidence type="ECO:0000256" key="9">
    <source>
        <dbReference type="ARBA" id="ARBA00023030"/>
    </source>
</evidence>
<evidence type="ECO:0000256" key="7">
    <source>
        <dbReference type="ARBA" id="ARBA00022729"/>
    </source>
</evidence>
<organism evidence="11 12">
    <name type="scientific">Dichanthelium oligosanthes</name>
    <dbReference type="NCBI Taxonomy" id="888268"/>
    <lineage>
        <taxon>Eukaryota</taxon>
        <taxon>Viridiplantae</taxon>
        <taxon>Streptophyta</taxon>
        <taxon>Embryophyta</taxon>
        <taxon>Tracheophyta</taxon>
        <taxon>Spermatophyta</taxon>
        <taxon>Magnoliopsida</taxon>
        <taxon>Liliopsida</taxon>
        <taxon>Poales</taxon>
        <taxon>Poaceae</taxon>
        <taxon>PACMAD clade</taxon>
        <taxon>Panicoideae</taxon>
        <taxon>Panicodae</taxon>
        <taxon>Paniceae</taxon>
        <taxon>Dichantheliinae</taxon>
        <taxon>Dichanthelium</taxon>
    </lineage>
</organism>
<dbReference type="GO" id="GO:0030154">
    <property type="term" value="P:cell differentiation"/>
    <property type="evidence" value="ECO:0007669"/>
    <property type="project" value="UniProtKB-UniRule"/>
</dbReference>
<evidence type="ECO:0000256" key="2">
    <source>
        <dbReference type="ARBA" id="ARBA00004613"/>
    </source>
</evidence>
<dbReference type="GO" id="GO:0008083">
    <property type="term" value="F:growth factor activity"/>
    <property type="evidence" value="ECO:0007669"/>
    <property type="project" value="UniProtKB-UniRule"/>
</dbReference>
<dbReference type="InterPro" id="IPR009438">
    <property type="entry name" value="Phytosulfokine"/>
</dbReference>
<sequence length="192" mass="20850">MMKRCSSISSPLGAPALLLLLLLVCLFHCTAAVRLLPVVPPLVHQEDGVKTDSVDGLLLQNGAAVNGDELSVSDMMGAGEEEPAACEEANDECMQRRLLRDAHLDYIYTQHKGKPMLHETVKENGVKAASADRLVLQEGAAGNGDELSISEMMGAEEVEEPACEEGNAECLQRRLLRDAHLDYIYTQHKGKP</sequence>
<keyword evidence="12" id="KW-1185">Reference proteome</keyword>
<keyword evidence="9 10" id="KW-0339">Growth factor</keyword>
<comment type="similarity">
    <text evidence="3 10">Belongs to the phytosulfokine family.</text>
</comment>
<dbReference type="GO" id="GO:0005576">
    <property type="term" value="C:extracellular region"/>
    <property type="evidence" value="ECO:0007669"/>
    <property type="project" value="UniProtKB-SubCell"/>
</dbReference>
<dbReference type="AlphaFoldDB" id="A0A1E5W3C5"/>
<evidence type="ECO:0000313" key="11">
    <source>
        <dbReference type="EMBL" id="OEL31805.1"/>
    </source>
</evidence>
<dbReference type="OrthoDB" id="693276at2759"/>
<evidence type="ECO:0000313" key="12">
    <source>
        <dbReference type="Proteomes" id="UP000095767"/>
    </source>
</evidence>
<dbReference type="PANTHER" id="PTHR33285">
    <property type="entry name" value="PHYTOSULFOKINES 3"/>
    <property type="match status" value="1"/>
</dbReference>
<dbReference type="Pfam" id="PF06404">
    <property type="entry name" value="PSK"/>
    <property type="match status" value="2"/>
</dbReference>
<comment type="PTM">
    <text evidence="10">PSK-alpha is produced by endopeptidase digestion. PSK-beta is produced from PSK-alpha by exopeptidase digestion.</text>
</comment>
<feature type="signal peptide" evidence="10">
    <location>
        <begin position="1"/>
        <end position="32"/>
    </location>
</feature>
<dbReference type="PANTHER" id="PTHR33285:SF32">
    <property type="entry name" value="PHYTOSULFOKINES 5"/>
    <property type="match status" value="1"/>
</dbReference>
<comment type="caution">
    <text evidence="11">The sequence shown here is derived from an EMBL/GenBank/DDBJ whole genome shotgun (WGS) entry which is preliminary data.</text>
</comment>
<comment type="function">
    <text evidence="1 10">Promotes plant cell differentiation, organogenesis and somatic embryogenesis as well as cell proliferation.</text>
</comment>
<keyword evidence="4 10" id="KW-0217">Developmental protein</keyword>
<dbReference type="EMBL" id="LWDX02022700">
    <property type="protein sequence ID" value="OEL31805.1"/>
    <property type="molecule type" value="Genomic_DNA"/>
</dbReference>
<keyword evidence="5 10" id="KW-0964">Secreted</keyword>
<proteinExistence type="inferred from homology"/>
<dbReference type="GO" id="GO:0008283">
    <property type="term" value="P:cell population proliferation"/>
    <property type="evidence" value="ECO:0007669"/>
    <property type="project" value="UniProtKB-UniRule"/>
</dbReference>
<comment type="PTM">
    <text evidence="10">Sulfation is important for activity and for the binding to a putative membrane receptor.</text>
</comment>
<dbReference type="Proteomes" id="UP000095767">
    <property type="component" value="Unassembled WGS sequence"/>
</dbReference>